<evidence type="ECO:0000256" key="1">
    <source>
        <dbReference type="ARBA" id="ARBA00022500"/>
    </source>
</evidence>
<dbReference type="InterPro" id="IPR004089">
    <property type="entry name" value="MCPsignal_dom"/>
</dbReference>
<dbReference type="Gene3D" id="1.10.287.950">
    <property type="entry name" value="Methyl-accepting chemotaxis protein"/>
    <property type="match status" value="1"/>
</dbReference>
<dbReference type="InterPro" id="IPR004090">
    <property type="entry name" value="Chemotax_Me-accpt_rcpt"/>
</dbReference>
<evidence type="ECO:0000256" key="6">
    <source>
        <dbReference type="SAM" id="Phobius"/>
    </source>
</evidence>
<dbReference type="Proteomes" id="UP000285757">
    <property type="component" value="Unassembled WGS sequence"/>
</dbReference>
<keyword evidence="1" id="KW-0145">Chemotaxis</keyword>
<evidence type="ECO:0000256" key="5">
    <source>
        <dbReference type="SAM" id="MobiDB-lite"/>
    </source>
</evidence>
<name>A0A423LKF6_PSEFL</name>
<keyword evidence="6" id="KW-0812">Transmembrane</keyword>
<protein>
    <submittedName>
        <fullName evidence="9">Chemotaxis protein</fullName>
    </submittedName>
</protein>
<feature type="region of interest" description="Disordered" evidence="5">
    <location>
        <begin position="359"/>
        <end position="381"/>
    </location>
</feature>
<dbReference type="GO" id="GO:0006935">
    <property type="term" value="P:chemotaxis"/>
    <property type="evidence" value="ECO:0007669"/>
    <property type="project" value="UniProtKB-KW"/>
</dbReference>
<comment type="caution">
    <text evidence="9">The sequence shown here is derived from an EMBL/GenBank/DDBJ whole genome shotgun (WGS) entry which is preliminary data.</text>
</comment>
<dbReference type="PROSITE" id="PS50885">
    <property type="entry name" value="HAMP"/>
    <property type="match status" value="1"/>
</dbReference>
<comment type="similarity">
    <text evidence="3">Belongs to the methyl-accepting chemotaxis (MCP) protein family.</text>
</comment>
<evidence type="ECO:0000259" key="7">
    <source>
        <dbReference type="PROSITE" id="PS50111"/>
    </source>
</evidence>
<dbReference type="GO" id="GO:0007165">
    <property type="term" value="P:signal transduction"/>
    <property type="evidence" value="ECO:0007669"/>
    <property type="project" value="UniProtKB-KW"/>
</dbReference>
<dbReference type="PRINTS" id="PR00260">
    <property type="entry name" value="CHEMTRNSDUCR"/>
</dbReference>
<sequence>MADKLGIKTLFIGLVLIVTVLMGLVSFVLLQLNGSTKNLNDAYRSRYSSYLLADELRQSSDDLTRLARTFVMTGDRKYEKLYQDLLDIRSGKKPRPQNYERVYLDLMIADGQAPRPDSEAAISLLDLMKQNGFTAGELAKLAEANDNSNDLVKTEALAMNAVKRLVSDNSGHFVPGSADIEAAKTMMHDAYYHTNKAKIMRPIDEFFSLLDQRTAGAVAEAKQTNAHLERVIYGLLLAVLIALSLSLLFGYRVLVRQLGGEPRDVTALVRDVADGDLSVSIPLASNDRGSLIFHFQQMVAKMRSTMIEVRSTADSLASASEHVAASARGLSLNTSEQASNVEQTSASVERISATVAQNSERARVTDDMASQSSKNAEEGGSAVREMVTAMRQIAGKISLIDDIAYQTNLLALNAAIEAARAGEHGKGFAVVAAEVRKLAERSQIAAQEIGGVASDRVTMAERAGQLLNLMVPSIRKTAHLVQEINCASAEQTAGLEQINQAVAQLARTTQVNAAASAELSHTSEEMSVQACQLQELIRFFRMDDNVPVATVKVRPIRESVRGRAQI</sequence>
<dbReference type="PROSITE" id="PS50111">
    <property type="entry name" value="CHEMOTAXIS_TRANSDUC_2"/>
    <property type="match status" value="1"/>
</dbReference>
<gene>
    <name evidence="9" type="ORF">BK671_10655</name>
</gene>
<feature type="transmembrane region" description="Helical" evidence="6">
    <location>
        <begin position="231"/>
        <end position="254"/>
    </location>
</feature>
<evidence type="ECO:0000259" key="8">
    <source>
        <dbReference type="PROSITE" id="PS50885"/>
    </source>
</evidence>
<evidence type="ECO:0000313" key="9">
    <source>
        <dbReference type="EMBL" id="RON68794.1"/>
    </source>
</evidence>
<feature type="domain" description="Methyl-accepting transducer" evidence="7">
    <location>
        <begin position="312"/>
        <end position="527"/>
    </location>
</feature>
<dbReference type="GO" id="GO:0004888">
    <property type="term" value="F:transmembrane signaling receptor activity"/>
    <property type="evidence" value="ECO:0007669"/>
    <property type="project" value="InterPro"/>
</dbReference>
<dbReference type="InterPro" id="IPR003660">
    <property type="entry name" value="HAMP_dom"/>
</dbReference>
<evidence type="ECO:0000256" key="2">
    <source>
        <dbReference type="ARBA" id="ARBA00023224"/>
    </source>
</evidence>
<keyword evidence="6" id="KW-1133">Transmembrane helix</keyword>
<dbReference type="SUPFAM" id="SSF58104">
    <property type="entry name" value="Methyl-accepting chemotaxis protein (MCP) signaling domain"/>
    <property type="match status" value="1"/>
</dbReference>
<dbReference type="PANTHER" id="PTHR43531:SF11">
    <property type="entry name" value="METHYL-ACCEPTING CHEMOTAXIS PROTEIN 3"/>
    <property type="match status" value="1"/>
</dbReference>
<dbReference type="Pfam" id="PF00015">
    <property type="entry name" value="MCPsignal"/>
    <property type="match status" value="1"/>
</dbReference>
<dbReference type="GO" id="GO:0005886">
    <property type="term" value="C:plasma membrane"/>
    <property type="evidence" value="ECO:0007669"/>
    <property type="project" value="TreeGrafter"/>
</dbReference>
<keyword evidence="2 4" id="KW-0807">Transducer</keyword>
<reference evidence="9 10" key="1">
    <citation type="submission" date="2016-10" db="EMBL/GenBank/DDBJ databases">
        <title>Comparative genome analysis of multiple Pseudomonas spp. focuses on biocontrol and plant growth promoting traits.</title>
        <authorList>
            <person name="Tao X.-Y."/>
            <person name="Taylor C.G."/>
        </authorList>
    </citation>
    <scope>NUCLEOTIDE SEQUENCE [LARGE SCALE GENOMIC DNA]</scope>
    <source>
        <strain evidence="9 10">24D3</strain>
    </source>
</reference>
<dbReference type="EMBL" id="MOBU01000007">
    <property type="protein sequence ID" value="RON68794.1"/>
    <property type="molecule type" value="Genomic_DNA"/>
</dbReference>
<organism evidence="9 10">
    <name type="scientific">Pseudomonas fluorescens</name>
    <dbReference type="NCBI Taxonomy" id="294"/>
    <lineage>
        <taxon>Bacteria</taxon>
        <taxon>Pseudomonadati</taxon>
        <taxon>Pseudomonadota</taxon>
        <taxon>Gammaproteobacteria</taxon>
        <taxon>Pseudomonadales</taxon>
        <taxon>Pseudomonadaceae</taxon>
        <taxon>Pseudomonas</taxon>
    </lineage>
</organism>
<accession>A0A423LKF6</accession>
<evidence type="ECO:0000313" key="10">
    <source>
        <dbReference type="Proteomes" id="UP000285757"/>
    </source>
</evidence>
<keyword evidence="6" id="KW-0472">Membrane</keyword>
<proteinExistence type="inferred from homology"/>
<dbReference type="PANTHER" id="PTHR43531">
    <property type="entry name" value="PROTEIN ICFG"/>
    <property type="match status" value="1"/>
</dbReference>
<feature type="transmembrane region" description="Helical" evidence="6">
    <location>
        <begin position="6"/>
        <end position="30"/>
    </location>
</feature>
<feature type="domain" description="HAMP" evidence="8">
    <location>
        <begin position="263"/>
        <end position="307"/>
    </location>
</feature>
<evidence type="ECO:0000256" key="4">
    <source>
        <dbReference type="PROSITE-ProRule" id="PRU00284"/>
    </source>
</evidence>
<dbReference type="AlphaFoldDB" id="A0A423LKF6"/>
<evidence type="ECO:0000256" key="3">
    <source>
        <dbReference type="ARBA" id="ARBA00029447"/>
    </source>
</evidence>
<dbReference type="InterPro" id="IPR051310">
    <property type="entry name" value="MCP_chemotaxis"/>
</dbReference>
<dbReference type="SMART" id="SM00283">
    <property type="entry name" value="MA"/>
    <property type="match status" value="1"/>
</dbReference>